<feature type="region of interest" description="Disordered" evidence="1">
    <location>
        <begin position="163"/>
        <end position="238"/>
    </location>
</feature>
<evidence type="ECO:0000313" key="2">
    <source>
        <dbReference type="EMBL" id="OBT94609.1"/>
    </source>
</evidence>
<dbReference type="Proteomes" id="UP000091956">
    <property type="component" value="Unassembled WGS sequence"/>
</dbReference>
<proteinExistence type="predicted"/>
<dbReference type="EMBL" id="KV460242">
    <property type="protein sequence ID" value="OBT94609.1"/>
    <property type="molecule type" value="Genomic_DNA"/>
</dbReference>
<dbReference type="OrthoDB" id="3437804at2759"/>
<dbReference type="RefSeq" id="XP_018128342.1">
    <property type="nucleotide sequence ID" value="XM_018277390.2"/>
</dbReference>
<feature type="compositionally biased region" description="Basic and acidic residues" evidence="1">
    <location>
        <begin position="180"/>
        <end position="192"/>
    </location>
</feature>
<protein>
    <submittedName>
        <fullName evidence="2">Uncharacterized protein</fullName>
    </submittedName>
</protein>
<accession>A0A1B8GFJ1</accession>
<feature type="compositionally biased region" description="Polar residues" evidence="1">
    <location>
        <begin position="212"/>
        <end position="238"/>
    </location>
</feature>
<reference evidence="2 3" key="1">
    <citation type="submission" date="2016-03" db="EMBL/GenBank/DDBJ databases">
        <title>Comparative genomics of Pseudogymnoascus destructans, the fungus causing white-nose syndrome of bats.</title>
        <authorList>
            <person name="Palmer J.M."/>
            <person name="Drees K.P."/>
            <person name="Foster J.T."/>
            <person name="Lindner D.L."/>
        </authorList>
    </citation>
    <scope>NUCLEOTIDE SEQUENCE [LARGE SCALE GENOMIC DNA]</scope>
    <source>
        <strain evidence="2 3">UAMH 10579</strain>
    </source>
</reference>
<dbReference type="GeneID" id="28841348"/>
<gene>
    <name evidence="2" type="ORF">VE01_07962</name>
</gene>
<dbReference type="AlphaFoldDB" id="A0A1B8GFJ1"/>
<keyword evidence="3" id="KW-1185">Reference proteome</keyword>
<evidence type="ECO:0000313" key="3">
    <source>
        <dbReference type="Proteomes" id="UP000091956"/>
    </source>
</evidence>
<evidence type="ECO:0000256" key="1">
    <source>
        <dbReference type="SAM" id="MobiDB-lite"/>
    </source>
</evidence>
<sequence>MTKTPAQYEVLQRPVWDPAPGTTCLWQCIKEKPLAMHQLSDRVLGSLYIAIDCGLIKKGQCNLNESDLGDYFNIRVIRTNLNLGRELLTPDGKAVVAIPVKRENKTVFFELRGAGKAHIKLPAVVYNTDIFKARYPNWAEWRDELLYCRASDGAFYVEDFESYPRNATDSTPPDWPQGLTRDRNLASEDHYRLNNLNTKTGLPKDVVDTEDSVQNPYSTRSQASQPPQSNLRTPRSVDNSSIADIIDQRYGFNGRNRSGVDVFTEEEIGTLLISKKRKRSSFAEPMLSKTPNRQGSPSPSIAPIEVHKAAFQAAFRDKSVQRTELFHALLPYITVADAEEILVRCQQVAAVISESKFE</sequence>
<reference evidence="3" key="2">
    <citation type="journal article" date="2018" name="Nat. Commun.">
        <title>Extreme sensitivity to ultraviolet light in the fungal pathogen causing white-nose syndrome of bats.</title>
        <authorList>
            <person name="Palmer J.M."/>
            <person name="Drees K.P."/>
            <person name="Foster J.T."/>
            <person name="Lindner D.L."/>
        </authorList>
    </citation>
    <scope>NUCLEOTIDE SEQUENCE [LARGE SCALE GENOMIC DNA]</scope>
    <source>
        <strain evidence="3">UAMH 10579</strain>
    </source>
</reference>
<organism evidence="2 3">
    <name type="scientific">Pseudogymnoascus verrucosus</name>
    <dbReference type="NCBI Taxonomy" id="342668"/>
    <lineage>
        <taxon>Eukaryota</taxon>
        <taxon>Fungi</taxon>
        <taxon>Dikarya</taxon>
        <taxon>Ascomycota</taxon>
        <taxon>Pezizomycotina</taxon>
        <taxon>Leotiomycetes</taxon>
        <taxon>Thelebolales</taxon>
        <taxon>Thelebolaceae</taxon>
        <taxon>Pseudogymnoascus</taxon>
    </lineage>
</organism>
<name>A0A1B8GFJ1_9PEZI</name>